<dbReference type="Gene3D" id="3.40.50.300">
    <property type="entry name" value="P-loop containing nucleotide triphosphate hydrolases"/>
    <property type="match status" value="1"/>
</dbReference>
<gene>
    <name evidence="2" type="ORF">CEE37_09705</name>
</gene>
<dbReference type="InterPro" id="IPR008144">
    <property type="entry name" value="Guanylate_kin-like_dom"/>
</dbReference>
<feature type="domain" description="Guanylate kinase-like" evidence="1">
    <location>
        <begin position="82"/>
        <end position="287"/>
    </location>
</feature>
<protein>
    <recommendedName>
        <fullName evidence="1">Guanylate kinase-like domain-containing protein</fullName>
    </recommendedName>
</protein>
<dbReference type="SUPFAM" id="SSF52540">
    <property type="entry name" value="P-loop containing nucleoside triphosphate hydrolases"/>
    <property type="match status" value="1"/>
</dbReference>
<evidence type="ECO:0000313" key="3">
    <source>
        <dbReference type="Proteomes" id="UP000319619"/>
    </source>
</evidence>
<reference evidence="2 3" key="1">
    <citation type="submission" date="2017-06" db="EMBL/GenBank/DDBJ databases">
        <title>Novel microbial phyla capable of carbon fixation and sulfur reduction in deep-sea sediments.</title>
        <authorList>
            <person name="Huang J."/>
            <person name="Baker B."/>
            <person name="Wang Y."/>
        </authorList>
    </citation>
    <scope>NUCLEOTIDE SEQUENCE [LARGE SCALE GENOMIC DNA]</scope>
    <source>
        <strain evidence="2">B3_LCP</strain>
    </source>
</reference>
<dbReference type="PROSITE" id="PS50052">
    <property type="entry name" value="GUANYLATE_KINASE_2"/>
    <property type="match status" value="1"/>
</dbReference>
<organism evidence="2 3">
    <name type="scientific">candidate division LCP-89 bacterium B3_LCP</name>
    <dbReference type="NCBI Taxonomy" id="2012998"/>
    <lineage>
        <taxon>Bacteria</taxon>
        <taxon>Pseudomonadati</taxon>
        <taxon>Bacteria division LCP-89</taxon>
    </lineage>
</organism>
<dbReference type="InterPro" id="IPR027417">
    <property type="entry name" value="P-loop_NTPase"/>
</dbReference>
<dbReference type="Proteomes" id="UP000319619">
    <property type="component" value="Unassembled WGS sequence"/>
</dbReference>
<comment type="caution">
    <text evidence="2">The sequence shown here is derived from an EMBL/GenBank/DDBJ whole genome shotgun (WGS) entry which is preliminary data.</text>
</comment>
<dbReference type="AlphaFoldDB" id="A0A532UYI1"/>
<proteinExistence type="predicted"/>
<evidence type="ECO:0000313" key="2">
    <source>
        <dbReference type="EMBL" id="TKJ40001.1"/>
    </source>
</evidence>
<evidence type="ECO:0000259" key="1">
    <source>
        <dbReference type="PROSITE" id="PS50052"/>
    </source>
</evidence>
<sequence length="306" mass="34913">MDILKRIKLSINAYVKNDAKASAIVSALTGKDIAEKSLFEIVSKDDLLPGIVPFLDPESCSAFSAAQKDILTSAIYFLTKGRTLFMICGPSASGKDTLASYAKQDLYLKGLNLVYCQKYTTRPRRGYEGQNEQSRNFEPSGNYKYFESIEEMEQSADCALGYSLYDCSYAFSSKHLKSESETARHLACIYGRFENMLEIKRKVLLDYNRIPLTILINADSDILEQRIYRRHLMNNDEQIRRIMEMKLQNKYISRCKDLVVSSFDLLMENGYDSPVSKGAECMTEFIEKRIKWANNAIRTNETKAAL</sequence>
<name>A0A532UYI1_UNCL8</name>
<dbReference type="EMBL" id="NJBN01000006">
    <property type="protein sequence ID" value="TKJ40001.1"/>
    <property type="molecule type" value="Genomic_DNA"/>
</dbReference>
<accession>A0A532UYI1</accession>